<dbReference type="Pfam" id="PF13581">
    <property type="entry name" value="HATPase_c_2"/>
    <property type="match status" value="1"/>
</dbReference>
<keyword evidence="4" id="KW-1185">Reference proteome</keyword>
<dbReference type="SUPFAM" id="SSF55874">
    <property type="entry name" value="ATPase domain of HSP90 chaperone/DNA topoisomerase II/histidine kinase"/>
    <property type="match status" value="1"/>
</dbReference>
<sequence>MPPTTAELVHDQSLGNLLDHCDVELAGLPAPQRSARVALTSFLDDADEGQVDDAMLIASELIANAVKHSPGAVLIRIEVYELGTALGVIDLGHDTNALPSHPCNSSVKPDTVATNGRGLFIIQNLADTWSVEETANGKIVIAVLTREGSR</sequence>
<name>A0A7X0LSG6_9ACTN</name>
<reference evidence="3 4" key="1">
    <citation type="submission" date="2020-08" db="EMBL/GenBank/DDBJ databases">
        <title>Genomic Encyclopedia of Type Strains, Phase IV (KMG-IV): sequencing the most valuable type-strain genomes for metagenomic binning, comparative biology and taxonomic classification.</title>
        <authorList>
            <person name="Goeker M."/>
        </authorList>
    </citation>
    <scope>NUCLEOTIDE SEQUENCE [LARGE SCALE GENOMIC DNA]</scope>
    <source>
        <strain evidence="3 4">DSM 40141</strain>
    </source>
</reference>
<accession>A0A7X0LSG6</accession>
<dbReference type="PANTHER" id="PTHR35526:SF3">
    <property type="entry name" value="ANTI-SIGMA-F FACTOR RSBW"/>
    <property type="match status" value="1"/>
</dbReference>
<keyword evidence="1" id="KW-0808">Transferase</keyword>
<dbReference type="Proteomes" id="UP000540423">
    <property type="component" value="Unassembled WGS sequence"/>
</dbReference>
<dbReference type="GO" id="GO:0004674">
    <property type="term" value="F:protein serine/threonine kinase activity"/>
    <property type="evidence" value="ECO:0007669"/>
    <property type="project" value="UniProtKB-KW"/>
</dbReference>
<comment type="caution">
    <text evidence="3">The sequence shown here is derived from an EMBL/GenBank/DDBJ whole genome shotgun (WGS) entry which is preliminary data.</text>
</comment>
<dbReference type="Gene3D" id="3.30.565.10">
    <property type="entry name" value="Histidine kinase-like ATPase, C-terminal domain"/>
    <property type="match status" value="1"/>
</dbReference>
<keyword evidence="1" id="KW-0418">Kinase</keyword>
<dbReference type="InterPro" id="IPR036890">
    <property type="entry name" value="HATPase_C_sf"/>
</dbReference>
<dbReference type="CDD" id="cd16936">
    <property type="entry name" value="HATPase_RsbW-like"/>
    <property type="match status" value="1"/>
</dbReference>
<organism evidence="3 4">
    <name type="scientific">Streptomyces candidus</name>
    <dbReference type="NCBI Taxonomy" id="67283"/>
    <lineage>
        <taxon>Bacteria</taxon>
        <taxon>Bacillati</taxon>
        <taxon>Actinomycetota</taxon>
        <taxon>Actinomycetes</taxon>
        <taxon>Kitasatosporales</taxon>
        <taxon>Streptomycetaceae</taxon>
        <taxon>Streptomyces</taxon>
    </lineage>
</organism>
<evidence type="ECO:0000313" key="3">
    <source>
        <dbReference type="EMBL" id="MBB6439663.1"/>
    </source>
</evidence>
<evidence type="ECO:0000256" key="1">
    <source>
        <dbReference type="ARBA" id="ARBA00022527"/>
    </source>
</evidence>
<dbReference type="InterPro" id="IPR050267">
    <property type="entry name" value="Anti-sigma-factor_SerPK"/>
</dbReference>
<protein>
    <submittedName>
        <fullName evidence="3">Anti-sigma regulatory factor (Ser/Thr protein kinase)</fullName>
    </submittedName>
</protein>
<dbReference type="RefSeq" id="WP_185036191.1">
    <property type="nucleotide sequence ID" value="NZ_BNBN01000022.1"/>
</dbReference>
<gene>
    <name evidence="3" type="ORF">HNQ79_006175</name>
</gene>
<dbReference type="EMBL" id="JACHEM010000026">
    <property type="protein sequence ID" value="MBB6439663.1"/>
    <property type="molecule type" value="Genomic_DNA"/>
</dbReference>
<feature type="domain" description="Histidine kinase/HSP90-like ATPase" evidence="2">
    <location>
        <begin position="32"/>
        <end position="142"/>
    </location>
</feature>
<dbReference type="AlphaFoldDB" id="A0A7X0LSG6"/>
<proteinExistence type="predicted"/>
<evidence type="ECO:0000259" key="2">
    <source>
        <dbReference type="Pfam" id="PF13581"/>
    </source>
</evidence>
<keyword evidence="1" id="KW-0723">Serine/threonine-protein kinase</keyword>
<dbReference type="InterPro" id="IPR003594">
    <property type="entry name" value="HATPase_dom"/>
</dbReference>
<evidence type="ECO:0000313" key="4">
    <source>
        <dbReference type="Proteomes" id="UP000540423"/>
    </source>
</evidence>
<dbReference type="PANTHER" id="PTHR35526">
    <property type="entry name" value="ANTI-SIGMA-F FACTOR RSBW-RELATED"/>
    <property type="match status" value="1"/>
</dbReference>